<organism evidence="2">
    <name type="scientific">Sphingomonas psychrotolerans</name>
    <dbReference type="NCBI Taxonomy" id="1327635"/>
    <lineage>
        <taxon>Bacteria</taxon>
        <taxon>Pseudomonadati</taxon>
        <taxon>Pseudomonadota</taxon>
        <taxon>Alphaproteobacteria</taxon>
        <taxon>Sphingomonadales</taxon>
        <taxon>Sphingomonadaceae</taxon>
        <taxon>Sphingomonas</taxon>
    </lineage>
</organism>
<gene>
    <name evidence="2" type="ORF">MZO42_20630</name>
</gene>
<keyword evidence="1" id="KW-0812">Transmembrane</keyword>
<sequence length="69" mass="7770">MWEFFGTMQQQLWGGAAAAILIAIGSGFGEHRRRRRRDIDRVGFMPWTLIQVLAMLLAVILASVALNLQ</sequence>
<dbReference type="EMBL" id="JALMLT010000007">
    <property type="protein sequence ID" value="MDT8761112.1"/>
    <property type="molecule type" value="Genomic_DNA"/>
</dbReference>
<evidence type="ECO:0000313" key="2">
    <source>
        <dbReference type="EMBL" id="MDT8761112.1"/>
    </source>
</evidence>
<protein>
    <recommendedName>
        <fullName evidence="3">Hypoxia induced protein conserved region</fullName>
    </recommendedName>
</protein>
<reference evidence="2" key="1">
    <citation type="submission" date="2022-04" db="EMBL/GenBank/DDBJ databases">
        <title>Tomato heritable bacteria conferring resistance against bacterial wilt.</title>
        <authorList>
            <person name="Yin J."/>
        </authorList>
    </citation>
    <scope>NUCLEOTIDE SEQUENCE</scope>
    <source>
        <strain evidence="2">Cra20</strain>
    </source>
</reference>
<feature type="transmembrane region" description="Helical" evidence="1">
    <location>
        <begin position="42"/>
        <end position="66"/>
    </location>
</feature>
<evidence type="ECO:0000256" key="1">
    <source>
        <dbReference type="SAM" id="Phobius"/>
    </source>
</evidence>
<keyword evidence="1" id="KW-0472">Membrane</keyword>
<proteinExistence type="predicted"/>
<keyword evidence="1" id="KW-1133">Transmembrane helix</keyword>
<name>A0ABU3N9C9_9SPHN</name>
<accession>A0ABU3N9C9</accession>
<feature type="transmembrane region" description="Helical" evidence="1">
    <location>
        <begin position="12"/>
        <end position="30"/>
    </location>
</feature>
<comment type="caution">
    <text evidence="2">The sequence shown here is derived from an EMBL/GenBank/DDBJ whole genome shotgun (WGS) entry which is preliminary data.</text>
</comment>
<evidence type="ECO:0008006" key="3">
    <source>
        <dbReference type="Google" id="ProtNLM"/>
    </source>
</evidence>